<dbReference type="Proteomes" id="UP000030651">
    <property type="component" value="Unassembled WGS sequence"/>
</dbReference>
<dbReference type="RefSeq" id="XP_007828715.1">
    <property type="nucleotide sequence ID" value="XM_007830524.1"/>
</dbReference>
<dbReference type="HOGENOM" id="CLU_042941_6_2_1"/>
<evidence type="ECO:0000313" key="4">
    <source>
        <dbReference type="Proteomes" id="UP000030651"/>
    </source>
</evidence>
<evidence type="ECO:0000313" key="3">
    <source>
        <dbReference type="EMBL" id="ETS88115.1"/>
    </source>
</evidence>
<dbReference type="GO" id="GO:0043386">
    <property type="term" value="P:mycotoxin biosynthetic process"/>
    <property type="evidence" value="ECO:0007669"/>
    <property type="project" value="InterPro"/>
</dbReference>
<dbReference type="EMBL" id="KI912109">
    <property type="protein sequence ID" value="ETS88115.1"/>
    <property type="molecule type" value="Genomic_DNA"/>
</dbReference>
<sequence length="195" mass="22616">MHVANLSIVTPAQGAISWETMFLDAPLKGSSIYVGDPKPEIDDAWGDLVRYANTRVQAEDLERINRTSVPLNDAEGGFLVNLNVFHHLHCLNKIRKQLYNDYYQDWHSPSAQLEHVNHCIEYLRQVVMCNADITMQTFDWIDDYRRPWPNFKIQHECKNWDALTDWAKEHSVPSLIGPIITHPVLGVSWREDDIH</sequence>
<dbReference type="PANTHER" id="PTHR33365">
    <property type="entry name" value="YALI0B05434P"/>
    <property type="match status" value="1"/>
</dbReference>
<dbReference type="STRING" id="1229662.W3XQ75"/>
<dbReference type="InParanoid" id="W3XQ75"/>
<dbReference type="KEGG" id="pfy:PFICI_01943"/>
<proteinExistence type="inferred from homology"/>
<protein>
    <recommendedName>
        <fullName evidence="5">Tat pathway signal sequence protein</fullName>
    </recommendedName>
</protein>
<dbReference type="OrthoDB" id="3687641at2759"/>
<keyword evidence="4" id="KW-1185">Reference proteome</keyword>
<comment type="pathway">
    <text evidence="1">Mycotoxin biosynthesis.</text>
</comment>
<dbReference type="eggNOG" id="ENOG502T1QG">
    <property type="taxonomic scope" value="Eukaryota"/>
</dbReference>
<dbReference type="AlphaFoldDB" id="W3XQ75"/>
<accession>W3XQ75</accession>
<evidence type="ECO:0000256" key="2">
    <source>
        <dbReference type="ARBA" id="ARBA00035112"/>
    </source>
</evidence>
<evidence type="ECO:0008006" key="5">
    <source>
        <dbReference type="Google" id="ProtNLM"/>
    </source>
</evidence>
<dbReference type="GeneID" id="19266956"/>
<evidence type="ECO:0000256" key="1">
    <source>
        <dbReference type="ARBA" id="ARBA00004685"/>
    </source>
</evidence>
<dbReference type="PANTHER" id="PTHR33365:SF4">
    <property type="entry name" value="CYCLOCHLOROTINE BIOSYNTHESIS PROTEIN O"/>
    <property type="match status" value="1"/>
</dbReference>
<gene>
    <name evidence="3" type="ORF">PFICI_01943</name>
</gene>
<organism evidence="3 4">
    <name type="scientific">Pestalotiopsis fici (strain W106-1 / CGMCC3.15140)</name>
    <dbReference type="NCBI Taxonomy" id="1229662"/>
    <lineage>
        <taxon>Eukaryota</taxon>
        <taxon>Fungi</taxon>
        <taxon>Dikarya</taxon>
        <taxon>Ascomycota</taxon>
        <taxon>Pezizomycotina</taxon>
        <taxon>Sordariomycetes</taxon>
        <taxon>Xylariomycetidae</taxon>
        <taxon>Amphisphaeriales</taxon>
        <taxon>Sporocadaceae</taxon>
        <taxon>Pestalotiopsis</taxon>
    </lineage>
</organism>
<dbReference type="InterPro" id="IPR021765">
    <property type="entry name" value="UstYa-like"/>
</dbReference>
<name>W3XQ75_PESFW</name>
<reference evidence="4" key="1">
    <citation type="journal article" date="2015" name="BMC Genomics">
        <title>Genomic and transcriptomic analysis of the endophytic fungus Pestalotiopsis fici reveals its lifestyle and high potential for synthesis of natural products.</title>
        <authorList>
            <person name="Wang X."/>
            <person name="Zhang X."/>
            <person name="Liu L."/>
            <person name="Xiang M."/>
            <person name="Wang W."/>
            <person name="Sun X."/>
            <person name="Che Y."/>
            <person name="Guo L."/>
            <person name="Liu G."/>
            <person name="Guo L."/>
            <person name="Wang C."/>
            <person name="Yin W.B."/>
            <person name="Stadler M."/>
            <person name="Zhang X."/>
            <person name="Liu X."/>
        </authorList>
    </citation>
    <scope>NUCLEOTIDE SEQUENCE [LARGE SCALE GENOMIC DNA]</scope>
    <source>
        <strain evidence="4">W106-1 / CGMCC3.15140</strain>
    </source>
</reference>
<dbReference type="OMA" id="QNIMCQA"/>
<comment type="similarity">
    <text evidence="2">Belongs to the ustYa family.</text>
</comment>
<dbReference type="Pfam" id="PF11807">
    <property type="entry name" value="UstYa"/>
    <property type="match status" value="1"/>
</dbReference>